<comment type="caution">
    <text evidence="12">The sequence shown here is derived from an EMBL/GenBank/DDBJ whole genome shotgun (WGS) entry which is preliminary data.</text>
</comment>
<dbReference type="GO" id="GO:0036424">
    <property type="term" value="F:L-phosphoserine phosphatase activity"/>
    <property type="evidence" value="ECO:0007669"/>
    <property type="project" value="TreeGrafter"/>
</dbReference>
<dbReference type="GO" id="GO:0006564">
    <property type="term" value="P:L-serine biosynthetic process"/>
    <property type="evidence" value="ECO:0007669"/>
    <property type="project" value="UniProtKB-KW"/>
</dbReference>
<comment type="catalytic activity">
    <reaction evidence="10">
        <text>O-phospho-L-serine + H2O = L-serine + phosphate</text>
        <dbReference type="Rhea" id="RHEA:21208"/>
        <dbReference type="ChEBI" id="CHEBI:15377"/>
        <dbReference type="ChEBI" id="CHEBI:33384"/>
        <dbReference type="ChEBI" id="CHEBI:43474"/>
        <dbReference type="ChEBI" id="CHEBI:57524"/>
        <dbReference type="EC" id="3.1.3.3"/>
    </reaction>
</comment>
<gene>
    <name evidence="12" type="ORF">D5R97_02620</name>
</gene>
<comment type="pathway">
    <text evidence="2">Amino-acid biosynthesis; L-serine biosynthesis; L-serine from 3-phospho-D-glycerate: step 3/3.</text>
</comment>
<keyword evidence="9" id="KW-0718">Serine biosynthesis</keyword>
<evidence type="ECO:0000256" key="10">
    <source>
        <dbReference type="ARBA" id="ARBA00048138"/>
    </source>
</evidence>
<evidence type="ECO:0000256" key="2">
    <source>
        <dbReference type="ARBA" id="ARBA00005135"/>
    </source>
</evidence>
<evidence type="ECO:0000313" key="12">
    <source>
        <dbReference type="EMBL" id="RQD77319.1"/>
    </source>
</evidence>
<dbReference type="InterPro" id="IPR050582">
    <property type="entry name" value="HAD-like_SerB"/>
</dbReference>
<sequence>MSSKHLKDRVKLVAFDVDGTLTVEKSAWEYAHRKFGLWKGEGEKYLDMFLAGQISYAEFARLDALRWKGIPYDKLVKVLEEISYVNGAIESVEAIQRSGVEVALISCGLMPLVERIAKELDIKYYVGNELKVKNGYLTGEAKVNVSLDLDSISKGAYLKRLSKGLNITTRETAAVGDGIGDLDMFKVADISLLVNCTPDHKKIILESIKEVIELDCVSTVPHVLGFKGEREIADEF</sequence>
<dbReference type="GO" id="GO:0000287">
    <property type="term" value="F:magnesium ion binding"/>
    <property type="evidence" value="ECO:0007669"/>
    <property type="project" value="TreeGrafter"/>
</dbReference>
<accession>A0A424YGY9</accession>
<proteinExistence type="inferred from homology"/>
<comment type="similarity">
    <text evidence="3">Belongs to the HAD-like hydrolase superfamily. SerB family.</text>
</comment>
<keyword evidence="8" id="KW-0460">Magnesium</keyword>
<dbReference type="PANTHER" id="PTHR43344">
    <property type="entry name" value="PHOSPHOSERINE PHOSPHATASE"/>
    <property type="match status" value="1"/>
</dbReference>
<evidence type="ECO:0000313" key="13">
    <source>
        <dbReference type="Proteomes" id="UP000285138"/>
    </source>
</evidence>
<keyword evidence="6" id="KW-0479">Metal-binding</keyword>
<dbReference type="SUPFAM" id="SSF56784">
    <property type="entry name" value="HAD-like"/>
    <property type="match status" value="1"/>
</dbReference>
<dbReference type="Proteomes" id="UP000285138">
    <property type="component" value="Unassembled WGS sequence"/>
</dbReference>
<dbReference type="AlphaFoldDB" id="A0A424YGY9"/>
<evidence type="ECO:0000256" key="11">
    <source>
        <dbReference type="ARBA" id="ARBA00048523"/>
    </source>
</evidence>
<protein>
    <recommendedName>
        <fullName evidence="4">phosphoserine phosphatase</fullName>
        <ecNumber evidence="4">3.1.3.3</ecNumber>
    </recommendedName>
</protein>
<evidence type="ECO:0000256" key="3">
    <source>
        <dbReference type="ARBA" id="ARBA00009184"/>
    </source>
</evidence>
<dbReference type="NCBIfam" id="TIGR01488">
    <property type="entry name" value="HAD-SF-IB"/>
    <property type="match status" value="1"/>
</dbReference>
<comment type="catalytic activity">
    <reaction evidence="11">
        <text>O-phospho-D-serine + H2O = D-serine + phosphate</text>
        <dbReference type="Rhea" id="RHEA:24873"/>
        <dbReference type="ChEBI" id="CHEBI:15377"/>
        <dbReference type="ChEBI" id="CHEBI:35247"/>
        <dbReference type="ChEBI" id="CHEBI:43474"/>
        <dbReference type="ChEBI" id="CHEBI:58680"/>
        <dbReference type="EC" id="3.1.3.3"/>
    </reaction>
</comment>
<dbReference type="Pfam" id="PF12710">
    <property type="entry name" value="HAD"/>
    <property type="match status" value="1"/>
</dbReference>
<evidence type="ECO:0000256" key="5">
    <source>
        <dbReference type="ARBA" id="ARBA00022605"/>
    </source>
</evidence>
<keyword evidence="5" id="KW-0028">Amino-acid biosynthesis</keyword>
<comment type="cofactor">
    <cofactor evidence="1">
        <name>Mg(2+)</name>
        <dbReference type="ChEBI" id="CHEBI:18420"/>
    </cofactor>
</comment>
<dbReference type="EC" id="3.1.3.3" evidence="4"/>
<organism evidence="12 13">
    <name type="scientific">Candidatus Syntrophonatronum acetioxidans</name>
    <dbReference type="NCBI Taxonomy" id="1795816"/>
    <lineage>
        <taxon>Bacteria</taxon>
        <taxon>Bacillati</taxon>
        <taxon>Bacillota</taxon>
        <taxon>Clostridia</taxon>
        <taxon>Eubacteriales</taxon>
        <taxon>Syntrophomonadaceae</taxon>
        <taxon>Candidatus Syntrophonatronum</taxon>
    </lineage>
</organism>
<dbReference type="Gene3D" id="3.40.50.1000">
    <property type="entry name" value="HAD superfamily/HAD-like"/>
    <property type="match status" value="1"/>
</dbReference>
<dbReference type="EMBL" id="QZAA01000073">
    <property type="protein sequence ID" value="RQD77319.1"/>
    <property type="molecule type" value="Genomic_DNA"/>
</dbReference>
<reference evidence="12 13" key="1">
    <citation type="submission" date="2018-08" db="EMBL/GenBank/DDBJ databases">
        <title>The metabolism and importance of syntrophic acetate oxidation coupled to methane or sulfide production in haloalkaline environments.</title>
        <authorList>
            <person name="Timmers P.H.A."/>
            <person name="Vavourakis C.D."/>
            <person name="Sorokin D.Y."/>
            <person name="Sinninghe Damste J.S."/>
            <person name="Muyzer G."/>
            <person name="Stams A.J.M."/>
            <person name="Plugge C.M."/>
        </authorList>
    </citation>
    <scope>NUCLEOTIDE SEQUENCE [LARGE SCALE GENOMIC DNA]</scope>
    <source>
        <strain evidence="12">MSAO_Bac1</strain>
    </source>
</reference>
<evidence type="ECO:0000256" key="1">
    <source>
        <dbReference type="ARBA" id="ARBA00001946"/>
    </source>
</evidence>
<name>A0A424YGY9_9FIRM</name>
<evidence type="ECO:0000256" key="4">
    <source>
        <dbReference type="ARBA" id="ARBA00012640"/>
    </source>
</evidence>
<keyword evidence="7 12" id="KW-0378">Hydrolase</keyword>
<evidence type="ECO:0000256" key="9">
    <source>
        <dbReference type="ARBA" id="ARBA00023299"/>
    </source>
</evidence>
<evidence type="ECO:0000256" key="6">
    <source>
        <dbReference type="ARBA" id="ARBA00022723"/>
    </source>
</evidence>
<evidence type="ECO:0000256" key="7">
    <source>
        <dbReference type="ARBA" id="ARBA00022801"/>
    </source>
</evidence>
<dbReference type="InterPro" id="IPR023214">
    <property type="entry name" value="HAD_sf"/>
</dbReference>
<evidence type="ECO:0000256" key="8">
    <source>
        <dbReference type="ARBA" id="ARBA00022842"/>
    </source>
</evidence>
<dbReference type="PANTHER" id="PTHR43344:SF2">
    <property type="entry name" value="PHOSPHOSERINE PHOSPHATASE"/>
    <property type="match status" value="1"/>
</dbReference>
<dbReference type="InterPro" id="IPR036412">
    <property type="entry name" value="HAD-like_sf"/>
</dbReference>
<dbReference type="GO" id="GO:0005737">
    <property type="term" value="C:cytoplasm"/>
    <property type="evidence" value="ECO:0007669"/>
    <property type="project" value="TreeGrafter"/>
</dbReference>